<dbReference type="EMBL" id="QFXC01000014">
    <property type="protein sequence ID" value="RDH80758.1"/>
    <property type="molecule type" value="Genomic_DNA"/>
</dbReference>
<proteinExistence type="predicted"/>
<evidence type="ECO:0000259" key="2">
    <source>
        <dbReference type="PROSITE" id="PS50076"/>
    </source>
</evidence>
<sequence length="209" mass="24144">MSTENPLILAILNELKQSDDVLSLYKLMQILEQLGFALNKSEPDETSEMKLFRKNFVVMNALYQLRKDLSGSGFSLFISSLKIELIPELKINAQDLSVEDSNTTTDDALSDYFLNWDNYHLTDEQGVDELLSSFWDSYTNYHEWHDAKDKRLDSLHALGLKSSASWKDIQQSYRQLITVYHPDKGGDSLKFIKIREAYLILKLTQIKSH</sequence>
<dbReference type="InterPro" id="IPR001623">
    <property type="entry name" value="DnaJ_domain"/>
</dbReference>
<feature type="domain" description="J" evidence="2">
    <location>
        <begin position="153"/>
        <end position="209"/>
    </location>
</feature>
<dbReference type="InterPro" id="IPR021059">
    <property type="entry name" value="DnaJ-related_N"/>
</dbReference>
<reference evidence="3 4" key="1">
    <citation type="journal article" date="2018" name="ISME J.">
        <title>Endosymbiont genomes yield clues of tubeworm success.</title>
        <authorList>
            <person name="Li Y."/>
            <person name="Liles M.R."/>
            <person name="Halanych K.M."/>
        </authorList>
    </citation>
    <scope>NUCLEOTIDE SEQUENCE [LARGE SCALE GENOMIC DNA]</scope>
    <source>
        <strain evidence="3">A1464</strain>
    </source>
</reference>
<keyword evidence="4" id="KW-1185">Reference proteome</keyword>
<gene>
    <name evidence="3" type="ORF">DIZ80_17175</name>
</gene>
<name>A0A370D6X1_9GAMM</name>
<dbReference type="Pfam" id="PF00226">
    <property type="entry name" value="DnaJ"/>
    <property type="match status" value="1"/>
</dbReference>
<dbReference type="Gene3D" id="1.10.287.110">
    <property type="entry name" value="DnaJ domain"/>
    <property type="match status" value="1"/>
</dbReference>
<comment type="caution">
    <text evidence="3">The sequence shown here is derived from an EMBL/GenBank/DDBJ whole genome shotgun (WGS) entry which is preliminary data.</text>
</comment>
<accession>A0A370D6X1</accession>
<organism evidence="3 4">
    <name type="scientific">endosymbiont of Galathealinum brachiosum</name>
    <dbReference type="NCBI Taxonomy" id="2200906"/>
    <lineage>
        <taxon>Bacteria</taxon>
        <taxon>Pseudomonadati</taxon>
        <taxon>Pseudomonadota</taxon>
        <taxon>Gammaproteobacteria</taxon>
        <taxon>sulfur-oxidizing symbionts</taxon>
    </lineage>
</organism>
<dbReference type="Proteomes" id="UP000254266">
    <property type="component" value="Unassembled WGS sequence"/>
</dbReference>
<keyword evidence="1" id="KW-0143">Chaperone</keyword>
<dbReference type="PROSITE" id="PS50076">
    <property type="entry name" value="DNAJ_2"/>
    <property type="match status" value="1"/>
</dbReference>
<evidence type="ECO:0000313" key="3">
    <source>
        <dbReference type="EMBL" id="RDH80758.1"/>
    </source>
</evidence>
<dbReference type="SMART" id="SM00271">
    <property type="entry name" value="DnaJ"/>
    <property type="match status" value="1"/>
</dbReference>
<dbReference type="Pfam" id="PF12339">
    <property type="entry name" value="DNAJ_related"/>
    <property type="match status" value="1"/>
</dbReference>
<evidence type="ECO:0000256" key="1">
    <source>
        <dbReference type="ARBA" id="ARBA00023186"/>
    </source>
</evidence>
<evidence type="ECO:0000313" key="4">
    <source>
        <dbReference type="Proteomes" id="UP000254266"/>
    </source>
</evidence>
<protein>
    <recommendedName>
        <fullName evidence="2">J domain-containing protein</fullName>
    </recommendedName>
</protein>
<dbReference type="SUPFAM" id="SSF46565">
    <property type="entry name" value="Chaperone J-domain"/>
    <property type="match status" value="1"/>
</dbReference>
<dbReference type="CDD" id="cd06257">
    <property type="entry name" value="DnaJ"/>
    <property type="match status" value="1"/>
</dbReference>
<dbReference type="InterPro" id="IPR036869">
    <property type="entry name" value="J_dom_sf"/>
</dbReference>
<dbReference type="AlphaFoldDB" id="A0A370D6X1"/>